<dbReference type="Gene3D" id="2.10.25.10">
    <property type="entry name" value="Laminin"/>
    <property type="match status" value="2"/>
</dbReference>
<dbReference type="Pfam" id="PF00008">
    <property type="entry name" value="EGF"/>
    <property type="match status" value="1"/>
</dbReference>
<keyword evidence="3" id="KW-0677">Repeat</keyword>
<keyword evidence="4 5" id="KW-1015">Disulfide bond</keyword>
<dbReference type="SUPFAM" id="SSF57196">
    <property type="entry name" value="EGF/Laminin"/>
    <property type="match status" value="1"/>
</dbReference>
<feature type="region of interest" description="Disordered" evidence="6">
    <location>
        <begin position="299"/>
        <end position="348"/>
    </location>
</feature>
<dbReference type="GO" id="GO:0007157">
    <property type="term" value="P:heterophilic cell-cell adhesion via plasma membrane cell adhesion molecules"/>
    <property type="evidence" value="ECO:0007669"/>
    <property type="project" value="TreeGrafter"/>
</dbReference>
<evidence type="ECO:0000313" key="10">
    <source>
        <dbReference type="Proteomes" id="UP000218231"/>
    </source>
</evidence>
<keyword evidence="7" id="KW-0812">Transmembrane</keyword>
<feature type="disulfide bond" evidence="5">
    <location>
        <begin position="93"/>
        <end position="102"/>
    </location>
</feature>
<dbReference type="Proteomes" id="UP000218231">
    <property type="component" value="Unassembled WGS sequence"/>
</dbReference>
<proteinExistence type="predicted"/>
<dbReference type="InterPro" id="IPR051022">
    <property type="entry name" value="Notch_Cell-Fate_Det"/>
</dbReference>
<name>A0A2A2JTA4_9BILA</name>
<feature type="region of interest" description="Disordered" evidence="6">
    <location>
        <begin position="440"/>
        <end position="523"/>
    </location>
</feature>
<evidence type="ECO:0000256" key="2">
    <source>
        <dbReference type="ARBA" id="ARBA00022729"/>
    </source>
</evidence>
<feature type="disulfide bond" evidence="5">
    <location>
        <begin position="54"/>
        <end position="63"/>
    </location>
</feature>
<feature type="region of interest" description="Disordered" evidence="6">
    <location>
        <begin position="379"/>
        <end position="424"/>
    </location>
</feature>
<dbReference type="GO" id="GO:0032991">
    <property type="term" value="C:protein-containing complex"/>
    <property type="evidence" value="ECO:0007669"/>
    <property type="project" value="TreeGrafter"/>
</dbReference>
<comment type="caution">
    <text evidence="9">The sequence shown here is derived from an EMBL/GenBank/DDBJ whole genome shotgun (WGS) entry which is preliminary data.</text>
</comment>
<feature type="compositionally biased region" description="Basic and acidic residues" evidence="6">
    <location>
        <begin position="330"/>
        <end position="341"/>
    </location>
</feature>
<reference evidence="9 10" key="1">
    <citation type="journal article" date="2017" name="Curr. Biol.">
        <title>Genome architecture and evolution of a unichromosomal asexual nematode.</title>
        <authorList>
            <person name="Fradin H."/>
            <person name="Zegar C."/>
            <person name="Gutwein M."/>
            <person name="Lucas J."/>
            <person name="Kovtun M."/>
            <person name="Corcoran D."/>
            <person name="Baugh L.R."/>
            <person name="Kiontke K."/>
            <person name="Gunsalus K."/>
            <person name="Fitch D.H."/>
            <person name="Piano F."/>
        </authorList>
    </citation>
    <scope>NUCLEOTIDE SEQUENCE [LARGE SCALE GENOMIC DNA]</scope>
    <source>
        <strain evidence="9">PF1309</strain>
    </source>
</reference>
<comment type="caution">
    <text evidence="5">Lacks conserved residue(s) required for the propagation of feature annotation.</text>
</comment>
<dbReference type="GO" id="GO:0045197">
    <property type="term" value="P:establishment or maintenance of epithelial cell apical/basal polarity"/>
    <property type="evidence" value="ECO:0007669"/>
    <property type="project" value="TreeGrafter"/>
</dbReference>
<feature type="compositionally biased region" description="Low complexity" evidence="6">
    <location>
        <begin position="390"/>
        <end position="424"/>
    </location>
</feature>
<protein>
    <recommendedName>
        <fullName evidence="8">EGF-like domain-containing protein</fullName>
    </recommendedName>
</protein>
<dbReference type="FunFam" id="2.10.25.10:FF:000373">
    <property type="entry name" value="sushi, nidogen and EGF-like domain-containing protein 1"/>
    <property type="match status" value="1"/>
</dbReference>
<keyword evidence="7" id="KW-1133">Transmembrane helix</keyword>
<evidence type="ECO:0000256" key="5">
    <source>
        <dbReference type="PROSITE-ProRule" id="PRU00076"/>
    </source>
</evidence>
<dbReference type="PROSITE" id="PS01186">
    <property type="entry name" value="EGF_2"/>
    <property type="match status" value="2"/>
</dbReference>
<dbReference type="OrthoDB" id="283575at2759"/>
<dbReference type="STRING" id="2018661.A0A2A2JTA4"/>
<evidence type="ECO:0000313" key="9">
    <source>
        <dbReference type="EMBL" id="PAV64915.1"/>
    </source>
</evidence>
<feature type="domain" description="EGF-like" evidence="8">
    <location>
        <begin position="26"/>
        <end position="64"/>
    </location>
</feature>
<keyword evidence="10" id="KW-1185">Reference proteome</keyword>
<dbReference type="InterPro" id="IPR000742">
    <property type="entry name" value="EGF"/>
</dbReference>
<dbReference type="PANTHER" id="PTHR24049">
    <property type="entry name" value="CRUMBS FAMILY MEMBER"/>
    <property type="match status" value="1"/>
</dbReference>
<feature type="disulfide bond" evidence="5">
    <location>
        <begin position="35"/>
        <end position="52"/>
    </location>
</feature>
<feature type="transmembrane region" description="Helical" evidence="7">
    <location>
        <begin position="531"/>
        <end position="556"/>
    </location>
</feature>
<evidence type="ECO:0000256" key="4">
    <source>
        <dbReference type="ARBA" id="ARBA00023157"/>
    </source>
</evidence>
<accession>A0A2A2JTA4</accession>
<feature type="compositionally biased region" description="Acidic residues" evidence="6">
    <location>
        <begin position="451"/>
        <end position="464"/>
    </location>
</feature>
<evidence type="ECO:0000256" key="3">
    <source>
        <dbReference type="ARBA" id="ARBA00022737"/>
    </source>
</evidence>
<keyword evidence="1 5" id="KW-0245">EGF-like domain</keyword>
<dbReference type="PROSITE" id="PS50026">
    <property type="entry name" value="EGF_3"/>
    <property type="match status" value="2"/>
</dbReference>
<sequence length="593" mass="63361">MKNTAACLCDLNFTGSECQFRSTPITADPCANVPCQNGGKCRATGNDGIAVCDCTSGWTGLLCETKITKPVCTPECANGECVRDENGRPVCECTQGFTGINCNIVDVCLGDAACSLYGPLAKCVLDDETYTLSSLTLKNASYECRCPHPVDGQYVDCLQLHLSSTTMGTTDEGEEGVFETGSTALTQGLPTITPAFPLTGIPARPKINSSQPPMIPADPNRIPAGPFSGHPTPIPDIHEQTQGQNNGQNQGQATVTQTPFIFQPSGTFNPNGEHTMFPIVPNPQVTASTTGTTFIFPPTAPTPSPTESIEHQPTHAVGPIGLGEDEDEDHDMHSHETEDGHTSLPSSTVFPTPSSVDMTDAQSTITGSHETLHQLITSGRPIGVPDMSPEPESISETSPKTTQTTTTSPSSRQTITPKIPVVVPIPTTQSTLPFWMLQTSTDGTTKGEETTDHEDSEENMEEETEGHTTTTQKQSSSTSTSQKTTMKSSEAATTTTQTMTQTTTTNATTTESADVTKNGSQRAQKSSTASWVVAIIALIVLFLLLLATALFVLRYIKQSRKLHGKYNPAREEHNMSAAYAMPMSHIAKEERLI</sequence>
<dbReference type="PANTHER" id="PTHR24049:SF22">
    <property type="entry name" value="DROSOPHILA CRUMBS HOMOLOG"/>
    <property type="match status" value="1"/>
</dbReference>
<keyword evidence="7" id="KW-0472">Membrane</keyword>
<evidence type="ECO:0000256" key="1">
    <source>
        <dbReference type="ARBA" id="ARBA00022536"/>
    </source>
</evidence>
<feature type="compositionally biased region" description="Low complexity" evidence="6">
    <location>
        <begin position="467"/>
        <end position="510"/>
    </location>
</feature>
<dbReference type="EMBL" id="LIAE01010233">
    <property type="protein sequence ID" value="PAV64915.1"/>
    <property type="molecule type" value="Genomic_DNA"/>
</dbReference>
<dbReference type="GO" id="GO:0005886">
    <property type="term" value="C:plasma membrane"/>
    <property type="evidence" value="ECO:0007669"/>
    <property type="project" value="TreeGrafter"/>
</dbReference>
<dbReference type="CDD" id="cd00054">
    <property type="entry name" value="EGF_CA"/>
    <property type="match status" value="1"/>
</dbReference>
<dbReference type="SMART" id="SM00181">
    <property type="entry name" value="EGF"/>
    <property type="match status" value="3"/>
</dbReference>
<gene>
    <name evidence="9" type="ORF">WR25_10551</name>
</gene>
<feature type="domain" description="EGF-like" evidence="8">
    <location>
        <begin position="68"/>
        <end position="103"/>
    </location>
</feature>
<evidence type="ECO:0000256" key="7">
    <source>
        <dbReference type="SAM" id="Phobius"/>
    </source>
</evidence>
<feature type="compositionally biased region" description="Polar residues" evidence="6">
    <location>
        <begin position="511"/>
        <end position="523"/>
    </location>
</feature>
<keyword evidence="2" id="KW-0732">Signal</keyword>
<dbReference type="AlphaFoldDB" id="A0A2A2JTA4"/>
<dbReference type="PROSITE" id="PS00022">
    <property type="entry name" value="EGF_1"/>
    <property type="match status" value="3"/>
</dbReference>
<evidence type="ECO:0000259" key="8">
    <source>
        <dbReference type="PROSITE" id="PS50026"/>
    </source>
</evidence>
<evidence type="ECO:0000256" key="6">
    <source>
        <dbReference type="SAM" id="MobiDB-lite"/>
    </source>
</evidence>
<organism evidence="9 10">
    <name type="scientific">Diploscapter pachys</name>
    <dbReference type="NCBI Taxonomy" id="2018661"/>
    <lineage>
        <taxon>Eukaryota</taxon>
        <taxon>Metazoa</taxon>
        <taxon>Ecdysozoa</taxon>
        <taxon>Nematoda</taxon>
        <taxon>Chromadorea</taxon>
        <taxon>Rhabditida</taxon>
        <taxon>Rhabditina</taxon>
        <taxon>Rhabditomorpha</taxon>
        <taxon>Rhabditoidea</taxon>
        <taxon>Rhabditidae</taxon>
        <taxon>Diploscapter</taxon>
    </lineage>
</organism>